<dbReference type="Proteomes" id="UP000297273">
    <property type="component" value="Unassembled WGS sequence"/>
</dbReference>
<dbReference type="AlphaFoldDB" id="A0A5F1ZXP5"/>
<organism evidence="2 5">
    <name type="scientific">Leptospira langatensis</name>
    <dbReference type="NCBI Taxonomy" id="2484983"/>
    <lineage>
        <taxon>Bacteria</taxon>
        <taxon>Pseudomonadati</taxon>
        <taxon>Spirochaetota</taxon>
        <taxon>Spirochaetia</taxon>
        <taxon>Leptospirales</taxon>
        <taxon>Leptospiraceae</taxon>
        <taxon>Leptospira</taxon>
    </lineage>
</organism>
<evidence type="ECO:0000259" key="1">
    <source>
        <dbReference type="Pfam" id="PF23961"/>
    </source>
</evidence>
<reference evidence="4 5" key="2">
    <citation type="journal article" date="2019" name="PLoS Negl. Trop. Dis.">
        <title>Revisiting the worldwide diversity of Leptospira species in the environment.</title>
        <authorList>
            <person name="Vincent A.T."/>
            <person name="Schiettekatte O."/>
            <person name="Bourhy P."/>
            <person name="Veyrier F.J."/>
            <person name="Picardeau M."/>
        </authorList>
    </citation>
    <scope>NUCLEOTIDE SEQUENCE [LARGE SCALE GENOMIC DNA]</scope>
    <source>
        <strain evidence="4">201702690</strain>
        <strain evidence="2 5">SSW18</strain>
    </source>
</reference>
<evidence type="ECO:0000313" key="3">
    <source>
        <dbReference type="EMBL" id="TGL43642.1"/>
    </source>
</evidence>
<evidence type="ECO:0000313" key="2">
    <source>
        <dbReference type="EMBL" id="TGK04162.1"/>
    </source>
</evidence>
<evidence type="ECO:0000313" key="5">
    <source>
        <dbReference type="Proteomes" id="UP000297946"/>
    </source>
</evidence>
<name>A0A5F1ZXP5_9LEPT</name>
<evidence type="ECO:0000313" key="4">
    <source>
        <dbReference type="Proteomes" id="UP000297273"/>
    </source>
</evidence>
<keyword evidence="4" id="KW-1185">Reference proteome</keyword>
<proteinExistence type="predicted"/>
<dbReference type="EMBL" id="RQER01000002">
    <property type="protein sequence ID" value="TGK04162.1"/>
    <property type="molecule type" value="Genomic_DNA"/>
</dbReference>
<dbReference type="InterPro" id="IPR057087">
    <property type="entry name" value="Gp12-like"/>
</dbReference>
<dbReference type="RefSeq" id="WP_135642907.1">
    <property type="nucleotide sequence ID" value="NZ_RQER01000002.1"/>
</dbReference>
<dbReference type="Pfam" id="PF23961">
    <property type="entry name" value="Phage_tail_terminator_9"/>
    <property type="match status" value="1"/>
</dbReference>
<dbReference type="Proteomes" id="UP000297946">
    <property type="component" value="Unassembled WGS sequence"/>
</dbReference>
<comment type="caution">
    <text evidence="2">The sequence shown here is derived from an EMBL/GenBank/DDBJ whole genome shotgun (WGS) entry which is preliminary data.</text>
</comment>
<reference evidence="3" key="1">
    <citation type="submission" date="2018-10" db="EMBL/GenBank/DDBJ databases">
        <authorList>
            <person name="Vincent A.T."/>
            <person name="Schiettekatte O."/>
            <person name="Bourhy P."/>
            <person name="Veyrier F.J."/>
            <person name="Picardeau M."/>
        </authorList>
    </citation>
    <scope>NUCLEOTIDE SEQUENCE</scope>
    <source>
        <strain evidence="3">201702690</strain>
    </source>
</reference>
<dbReference type="EMBL" id="RQGC01000001">
    <property type="protein sequence ID" value="TGL43642.1"/>
    <property type="molecule type" value="Genomic_DNA"/>
</dbReference>
<sequence>MIPASVMNVLFTKIQTDTSVVLVRYDQSQNTYPYGTYRSSSCLVESAYRNVRSNAEKVGDPTIILQTRLEKYQDTYSFNFFDTQNLENARSAALNVFHWFGKEDNRSFCREQSVVPRIIATTVQDRSVLEDSSWKYQVGFDIRFDYTNEVGLEIEKLSTIKVAEEYASHNQNLEVEV</sequence>
<feature type="domain" description="Phage neck terminator protein gp12-like" evidence="1">
    <location>
        <begin position="12"/>
        <end position="161"/>
    </location>
</feature>
<dbReference type="OrthoDB" id="326192at2"/>
<gene>
    <name evidence="2" type="ORF">EHO57_03390</name>
    <name evidence="3" type="ORF">EHQ53_03160</name>
</gene>
<dbReference type="NCBIfam" id="NF047498">
    <property type="entry name" value="LIC_12616_fam"/>
    <property type="match status" value="1"/>
</dbReference>
<protein>
    <recommendedName>
        <fullName evidence="1">Phage neck terminator protein gp12-like domain-containing protein</fullName>
    </recommendedName>
</protein>
<accession>A0A5F1ZXP5</accession>